<keyword evidence="4" id="KW-1185">Reference proteome</keyword>
<feature type="region of interest" description="Disordered" evidence="1">
    <location>
        <begin position="1"/>
        <end position="26"/>
    </location>
</feature>
<evidence type="ECO:0000313" key="4">
    <source>
        <dbReference type="Proteomes" id="UP001562425"/>
    </source>
</evidence>
<dbReference type="EMBL" id="JBEHCU010000610">
    <property type="protein sequence ID" value="KAL1404274.1"/>
    <property type="molecule type" value="Genomic_DNA"/>
</dbReference>
<dbReference type="AlphaFoldDB" id="A0ABD1DX00"/>
<evidence type="ECO:0000259" key="2">
    <source>
        <dbReference type="Pfam" id="PF22936"/>
    </source>
</evidence>
<gene>
    <name evidence="3" type="ORF">pipiens_018969</name>
</gene>
<proteinExistence type="predicted"/>
<feature type="non-terminal residue" evidence="3">
    <location>
        <position position="87"/>
    </location>
</feature>
<evidence type="ECO:0000256" key="1">
    <source>
        <dbReference type="SAM" id="MobiDB-lite"/>
    </source>
</evidence>
<accession>A0ABD1DX00</accession>
<name>A0ABD1DX00_CULPP</name>
<dbReference type="Pfam" id="PF22936">
    <property type="entry name" value="Pol_BBD"/>
    <property type="match status" value="1"/>
</dbReference>
<organism evidence="3 4">
    <name type="scientific">Culex pipiens pipiens</name>
    <name type="common">Northern house mosquito</name>
    <dbReference type="NCBI Taxonomy" id="38569"/>
    <lineage>
        <taxon>Eukaryota</taxon>
        <taxon>Metazoa</taxon>
        <taxon>Ecdysozoa</taxon>
        <taxon>Arthropoda</taxon>
        <taxon>Hexapoda</taxon>
        <taxon>Insecta</taxon>
        <taxon>Pterygota</taxon>
        <taxon>Neoptera</taxon>
        <taxon>Endopterygota</taxon>
        <taxon>Diptera</taxon>
        <taxon>Nematocera</taxon>
        <taxon>Culicoidea</taxon>
        <taxon>Culicidae</taxon>
        <taxon>Culicinae</taxon>
        <taxon>Culicini</taxon>
        <taxon>Culex</taxon>
        <taxon>Culex</taxon>
    </lineage>
</organism>
<dbReference type="Proteomes" id="UP001562425">
    <property type="component" value="Unassembled WGS sequence"/>
</dbReference>
<feature type="domain" description="Retrovirus-related Pol polyprotein from transposon TNT 1-94-like beta-barrel" evidence="2">
    <location>
        <begin position="13"/>
        <end position="87"/>
    </location>
</feature>
<protein>
    <recommendedName>
        <fullName evidence="2">Retrovirus-related Pol polyprotein from transposon TNT 1-94-like beta-barrel domain-containing protein</fullName>
    </recommendedName>
</protein>
<evidence type="ECO:0000313" key="3">
    <source>
        <dbReference type="EMBL" id="KAL1404274.1"/>
    </source>
</evidence>
<sequence>MAFASDAPVRQAVDSGASTHMVNDDRDLEDVEMLEEPLEISTAKSGETLRSFKKGTVRLQSVVGNKINDVELYDVFFIPGLDENLLS</sequence>
<comment type="caution">
    <text evidence="3">The sequence shown here is derived from an EMBL/GenBank/DDBJ whole genome shotgun (WGS) entry which is preliminary data.</text>
</comment>
<reference evidence="3 4" key="1">
    <citation type="submission" date="2024-05" db="EMBL/GenBank/DDBJ databases">
        <title>Culex pipiens pipiens assembly and annotation.</title>
        <authorList>
            <person name="Alout H."/>
            <person name="Durand T."/>
        </authorList>
    </citation>
    <scope>NUCLEOTIDE SEQUENCE [LARGE SCALE GENOMIC DNA]</scope>
    <source>
        <strain evidence="3">HA-2024</strain>
        <tissue evidence="3">Whole body</tissue>
    </source>
</reference>
<dbReference type="InterPro" id="IPR054722">
    <property type="entry name" value="PolX-like_BBD"/>
</dbReference>